<dbReference type="GO" id="GO:0005524">
    <property type="term" value="F:ATP binding"/>
    <property type="evidence" value="ECO:0007669"/>
    <property type="project" value="UniProtKB-KW"/>
</dbReference>
<dbReference type="AlphaFoldDB" id="A0A9P4HLN6"/>
<dbReference type="Pfam" id="PF00501">
    <property type="entry name" value="AMP-binding"/>
    <property type="match status" value="1"/>
</dbReference>
<keyword evidence="13" id="KW-0445">Lipid transport</keyword>
<reference evidence="21" key="1">
    <citation type="journal article" date="2020" name="Stud. Mycol.">
        <title>101 Dothideomycetes genomes: a test case for predicting lifestyles and emergence of pathogens.</title>
        <authorList>
            <person name="Haridas S."/>
            <person name="Albert R."/>
            <person name="Binder M."/>
            <person name="Bloem J."/>
            <person name="Labutti K."/>
            <person name="Salamov A."/>
            <person name="Andreopoulos B."/>
            <person name="Baker S."/>
            <person name="Barry K."/>
            <person name="Bills G."/>
            <person name="Bluhm B."/>
            <person name="Cannon C."/>
            <person name="Castanera R."/>
            <person name="Culley D."/>
            <person name="Daum C."/>
            <person name="Ezra D."/>
            <person name="Gonzalez J."/>
            <person name="Henrissat B."/>
            <person name="Kuo A."/>
            <person name="Liang C."/>
            <person name="Lipzen A."/>
            <person name="Lutzoni F."/>
            <person name="Magnuson J."/>
            <person name="Mondo S."/>
            <person name="Nolan M."/>
            <person name="Ohm R."/>
            <person name="Pangilinan J."/>
            <person name="Park H.-J."/>
            <person name="Ramirez L."/>
            <person name="Alfaro M."/>
            <person name="Sun H."/>
            <person name="Tritt A."/>
            <person name="Yoshinaga Y."/>
            <person name="Zwiers L.-H."/>
            <person name="Turgeon B."/>
            <person name="Goodwin S."/>
            <person name="Spatafora J."/>
            <person name="Crous P."/>
            <person name="Grigoriev I."/>
        </authorList>
    </citation>
    <scope>NUCLEOTIDE SEQUENCE</scope>
    <source>
        <strain evidence="21">CBS 110217</strain>
    </source>
</reference>
<keyword evidence="5" id="KW-0813">Transport</keyword>
<evidence type="ECO:0000256" key="12">
    <source>
        <dbReference type="ARBA" id="ARBA00022989"/>
    </source>
</evidence>
<comment type="caution">
    <text evidence="21">The sequence shown here is derived from an EMBL/GenBank/DDBJ whole genome shotgun (WGS) entry which is preliminary data.</text>
</comment>
<dbReference type="SUPFAM" id="SSF56801">
    <property type="entry name" value="Acetyl-CoA synthetase-like"/>
    <property type="match status" value="1"/>
</dbReference>
<organism evidence="21 22">
    <name type="scientific">Setomelanomma holmii</name>
    <dbReference type="NCBI Taxonomy" id="210430"/>
    <lineage>
        <taxon>Eukaryota</taxon>
        <taxon>Fungi</taxon>
        <taxon>Dikarya</taxon>
        <taxon>Ascomycota</taxon>
        <taxon>Pezizomycotina</taxon>
        <taxon>Dothideomycetes</taxon>
        <taxon>Pleosporomycetidae</taxon>
        <taxon>Pleosporales</taxon>
        <taxon>Pleosporineae</taxon>
        <taxon>Phaeosphaeriaceae</taxon>
        <taxon>Setomelanomma</taxon>
    </lineage>
</organism>
<dbReference type="InterPro" id="IPR045851">
    <property type="entry name" value="AMP-bd_C_sf"/>
</dbReference>
<dbReference type="OrthoDB" id="196650at2759"/>
<keyword evidence="9" id="KW-0812">Transmembrane</keyword>
<keyword evidence="7" id="KW-0436">Ligase</keyword>
<evidence type="ECO:0000256" key="8">
    <source>
        <dbReference type="ARBA" id="ARBA00022677"/>
    </source>
</evidence>
<evidence type="ECO:0000256" key="13">
    <source>
        <dbReference type="ARBA" id="ARBA00023055"/>
    </source>
</evidence>
<dbReference type="GO" id="GO:0044539">
    <property type="term" value="P:long-chain fatty acid import into cell"/>
    <property type="evidence" value="ECO:0007669"/>
    <property type="project" value="TreeGrafter"/>
</dbReference>
<evidence type="ECO:0000256" key="10">
    <source>
        <dbReference type="ARBA" id="ARBA00022741"/>
    </source>
</evidence>
<keyword evidence="8" id="KW-0551">Lipid droplet</keyword>
<comment type="subcellular location">
    <subcellularLocation>
        <location evidence="3">Cell membrane</location>
        <topology evidence="3">Multi-pass membrane protein</topology>
    </subcellularLocation>
    <subcellularLocation>
        <location evidence="1">Lipid droplet</location>
    </subcellularLocation>
    <subcellularLocation>
        <location evidence="2">Peroxisome membrane</location>
        <topology evidence="2">Multi-pass membrane protein</topology>
    </subcellularLocation>
</comment>
<keyword evidence="10" id="KW-0547">Nucleotide-binding</keyword>
<gene>
    <name evidence="21" type="ORF">EK21DRAFT_83997</name>
</gene>
<evidence type="ECO:0000256" key="19">
    <source>
        <dbReference type="ARBA" id="ARBA00078285"/>
    </source>
</evidence>
<evidence type="ECO:0000256" key="17">
    <source>
        <dbReference type="ARBA" id="ARBA00060276"/>
    </source>
</evidence>
<evidence type="ECO:0000256" key="5">
    <source>
        <dbReference type="ARBA" id="ARBA00022448"/>
    </source>
</evidence>
<dbReference type="InterPro" id="IPR020845">
    <property type="entry name" value="AMP-binding_CS"/>
</dbReference>
<dbReference type="FunFam" id="3.40.50.12780:FF:000019">
    <property type="entry name" value="Long-chain fatty acid transporter"/>
    <property type="match status" value="1"/>
</dbReference>
<evidence type="ECO:0000313" key="22">
    <source>
        <dbReference type="Proteomes" id="UP000799777"/>
    </source>
</evidence>
<keyword evidence="6" id="KW-1003">Cell membrane</keyword>
<feature type="domain" description="AMP-dependent synthetase/ligase" evidence="20">
    <location>
        <begin position="73"/>
        <end position="400"/>
    </location>
</feature>
<evidence type="ECO:0000259" key="20">
    <source>
        <dbReference type="Pfam" id="PF00501"/>
    </source>
</evidence>
<dbReference type="EMBL" id="ML978155">
    <property type="protein sequence ID" value="KAF2036297.1"/>
    <property type="molecule type" value="Genomic_DNA"/>
</dbReference>
<keyword evidence="22" id="KW-1185">Reference proteome</keyword>
<dbReference type="Gene3D" id="3.40.50.12780">
    <property type="entry name" value="N-terminal domain of ligase-like"/>
    <property type="match status" value="1"/>
</dbReference>
<accession>A0A9P4HLN6</accession>
<dbReference type="GO" id="GO:0005778">
    <property type="term" value="C:peroxisomal membrane"/>
    <property type="evidence" value="ECO:0007669"/>
    <property type="project" value="UniProtKB-SubCell"/>
</dbReference>
<evidence type="ECO:0000256" key="14">
    <source>
        <dbReference type="ARBA" id="ARBA00023136"/>
    </source>
</evidence>
<keyword evidence="14" id="KW-0472">Membrane</keyword>
<evidence type="ECO:0000256" key="15">
    <source>
        <dbReference type="ARBA" id="ARBA00023140"/>
    </source>
</evidence>
<evidence type="ECO:0000256" key="16">
    <source>
        <dbReference type="ARBA" id="ARBA00051585"/>
    </source>
</evidence>
<comment type="catalytic activity">
    <reaction evidence="16">
        <text>a very long-chain fatty acid + ATP + CoA = a very long-chain fatty acyl-CoA + AMP + diphosphate</text>
        <dbReference type="Rhea" id="RHEA:54536"/>
        <dbReference type="ChEBI" id="CHEBI:30616"/>
        <dbReference type="ChEBI" id="CHEBI:33019"/>
        <dbReference type="ChEBI" id="CHEBI:57287"/>
        <dbReference type="ChEBI" id="CHEBI:58950"/>
        <dbReference type="ChEBI" id="CHEBI:138261"/>
        <dbReference type="ChEBI" id="CHEBI:456215"/>
    </reaction>
</comment>
<dbReference type="PANTHER" id="PTHR43107">
    <property type="entry name" value="LONG-CHAIN FATTY ACID TRANSPORT PROTEIN"/>
    <property type="match status" value="1"/>
</dbReference>
<keyword evidence="15" id="KW-0576">Peroxisome</keyword>
<dbReference type="InterPro" id="IPR000873">
    <property type="entry name" value="AMP-dep_synth/lig_dom"/>
</dbReference>
<evidence type="ECO:0000313" key="21">
    <source>
        <dbReference type="EMBL" id="KAF2036297.1"/>
    </source>
</evidence>
<evidence type="ECO:0000256" key="4">
    <source>
        <dbReference type="ARBA" id="ARBA00006432"/>
    </source>
</evidence>
<comment type="similarity">
    <text evidence="4">Belongs to the ATP-dependent AMP-binding enzyme family.</text>
</comment>
<dbReference type="GO" id="GO:0004467">
    <property type="term" value="F:long-chain fatty acid-CoA ligase activity"/>
    <property type="evidence" value="ECO:0007669"/>
    <property type="project" value="TreeGrafter"/>
</dbReference>
<dbReference type="Proteomes" id="UP000799777">
    <property type="component" value="Unassembled WGS sequence"/>
</dbReference>
<dbReference type="GO" id="GO:0009898">
    <property type="term" value="C:cytoplasmic side of plasma membrane"/>
    <property type="evidence" value="ECO:0007669"/>
    <property type="project" value="TreeGrafter"/>
</dbReference>
<evidence type="ECO:0000256" key="7">
    <source>
        <dbReference type="ARBA" id="ARBA00022598"/>
    </source>
</evidence>
<evidence type="ECO:0000256" key="11">
    <source>
        <dbReference type="ARBA" id="ARBA00022840"/>
    </source>
</evidence>
<dbReference type="InterPro" id="IPR042099">
    <property type="entry name" value="ANL_N_sf"/>
</dbReference>
<protein>
    <recommendedName>
        <fullName evidence="18">Very long-chain fatty acid transport protein</fullName>
    </recommendedName>
    <alternativeName>
        <fullName evidence="19">Very-long-chain acyl-CoA synthetase</fullName>
    </alternativeName>
</protein>
<evidence type="ECO:0000256" key="9">
    <source>
        <dbReference type="ARBA" id="ARBA00022692"/>
    </source>
</evidence>
<evidence type="ECO:0000256" key="18">
    <source>
        <dbReference type="ARBA" id="ARBA00068795"/>
    </source>
</evidence>
<dbReference type="GO" id="GO:0005324">
    <property type="term" value="F:long-chain fatty acid transmembrane transporter activity"/>
    <property type="evidence" value="ECO:0007669"/>
    <property type="project" value="TreeGrafter"/>
</dbReference>
<sequence length="672" mass="75456">MTFRPFHQVDFGNHVVALAPVAGAIAGVSAAAAYIDAKYHITKDIRAIRGARANQRSLEKTAQGKGQSLWYQFEAQVRRLPAQEEAIWSRNGCYTWAETYANACRYGQYMLQNGVQPNTLIAMYMMNRPEFLFTHLGSWSIGAAPAWINYNLAGDALVHCLKVAGAKVLFVDEDAGCRKRIEDVRDRLEGELGMTITILGQELKGEISRMEPKRPDDELRVTAKGKFPLFLFYTSGTTGHPKACPFETQRAVGLTGRVGAMGLKTGPNGDRWYVCMPLYHGTGGTTALVCMVAGVTCCIGTKFSTSRFWTDVRDSSSTGIVYVGETARYLVNTPPSHLDRKHKVRFMFGNGLRPDVWHRFVDRFGIEIVGEFFNSTEGVMALFNGSRGPFTATSVGHQGAIERWRTRNLYVPVECDMVTGELVRDPKTGFCRRKSYEEGSEILVQLPGEDAFVGYYNNPEATEKRFERNVFKEGDLWYRTGDALRRDRDGRWFFMDRLGDTYRWKSENVSTAEVAEVLGHFPGIQEANVYGVEVPGYDGRAGCAAIRIDPVHGEKFNFNALLAHANAKLPKYAVPVFLRIQHKHTTMHNNKQNKVPLRNDGIDTRKIVERADKEAAEEATETGAVGAQYDTLYWHPAALGPDWETEREGYQIFRVEDWDRLREVAGKGEAKL</sequence>
<proteinExistence type="inferred from homology"/>
<dbReference type="PROSITE" id="PS00455">
    <property type="entry name" value="AMP_BINDING"/>
    <property type="match status" value="1"/>
</dbReference>
<evidence type="ECO:0000256" key="3">
    <source>
        <dbReference type="ARBA" id="ARBA00004651"/>
    </source>
</evidence>
<evidence type="ECO:0000256" key="6">
    <source>
        <dbReference type="ARBA" id="ARBA00022475"/>
    </source>
</evidence>
<dbReference type="GO" id="GO:0005811">
    <property type="term" value="C:lipid droplet"/>
    <property type="evidence" value="ECO:0007669"/>
    <property type="project" value="UniProtKB-SubCell"/>
</dbReference>
<evidence type="ECO:0000256" key="1">
    <source>
        <dbReference type="ARBA" id="ARBA00004502"/>
    </source>
</evidence>
<dbReference type="PANTHER" id="PTHR43107:SF6">
    <property type="entry name" value="ACYL-COA SYNTHETASE FAMILY PROTEIN (CEFD1), PUTATIVE (AFU_ORTHOLOGUE AFUA_6G03630)-RELATED"/>
    <property type="match status" value="1"/>
</dbReference>
<dbReference type="Gene3D" id="3.30.300.30">
    <property type="match status" value="1"/>
</dbReference>
<evidence type="ECO:0000256" key="2">
    <source>
        <dbReference type="ARBA" id="ARBA00004585"/>
    </source>
</evidence>
<name>A0A9P4HLN6_9PLEO</name>
<keyword evidence="12" id="KW-1133">Transmembrane helix</keyword>
<comment type="function">
    <text evidence="17">Acyl-CoA synthetase required for both the import of long chain fatty acids (LCFAs) (C14-C18) and the activation very long chain fatty acids (VLCFAs) (C20-C26) by esterification of the fatty acids into metabolically active CoA-thioesters for subsequent degradation or incorporation into phospholipids. The transport and fatty acyl-CoA synthetase activities are genetically separable and are thus independent activities. Esterifies VLCFAs in the peroxisome matrix. The VLCFAs are actively transported into peroxisomes by a PXA1-PXA2 heterodimeric transporter in the peroxisomal membrane.</text>
</comment>
<keyword evidence="11" id="KW-0067">ATP-binding</keyword>
<dbReference type="FunFam" id="3.30.300.30:FF:000002">
    <property type="entry name" value="Long-chain fatty acid transport protein 1"/>
    <property type="match status" value="1"/>
</dbReference>